<dbReference type="NCBIfam" id="TIGR04022">
    <property type="entry name" value="sulfur_SfnB"/>
    <property type="match status" value="1"/>
</dbReference>
<dbReference type="Pfam" id="PF02770">
    <property type="entry name" value="Acyl-CoA_dh_M"/>
    <property type="match status" value="1"/>
</dbReference>
<dbReference type="InterPro" id="IPR037069">
    <property type="entry name" value="AcylCoA_DH/ox_N_sf"/>
</dbReference>
<evidence type="ECO:0000259" key="4">
    <source>
        <dbReference type="Pfam" id="PF02770"/>
    </source>
</evidence>
<dbReference type="InterPro" id="IPR023922">
    <property type="entry name" value="S04_starv_induced_SfnB"/>
</dbReference>
<dbReference type="RefSeq" id="WP_280730479.1">
    <property type="nucleotide sequence ID" value="NZ_CP120367.1"/>
</dbReference>
<keyword evidence="2 7" id="KW-0560">Oxidoreductase</keyword>
<dbReference type="Proteomes" id="UP001235547">
    <property type="component" value="Chromosome 2"/>
</dbReference>
<evidence type="ECO:0000259" key="6">
    <source>
        <dbReference type="Pfam" id="PF08028"/>
    </source>
</evidence>
<reference evidence="7 8" key="1">
    <citation type="submission" date="2023-03" db="EMBL/GenBank/DDBJ databases">
        <authorList>
            <person name="Kaur S."/>
            <person name="Espinosa-Saiz D."/>
            <person name="Velazquez E."/>
            <person name="Menendez E."/>
            <person name="diCenzo G.C."/>
        </authorList>
    </citation>
    <scope>NUCLEOTIDE SEQUENCE [LARGE SCALE GENOMIC DNA]</scope>
    <source>
        <strain evidence="7 8">LMG 27395</strain>
    </source>
</reference>
<organism evidence="7 8">
    <name type="scientific">Sinorhizobium numidicum</name>
    <dbReference type="NCBI Taxonomy" id="680248"/>
    <lineage>
        <taxon>Bacteria</taxon>
        <taxon>Pseudomonadati</taxon>
        <taxon>Pseudomonadota</taxon>
        <taxon>Alphaproteobacteria</taxon>
        <taxon>Hyphomicrobiales</taxon>
        <taxon>Rhizobiaceae</taxon>
        <taxon>Sinorhizobium/Ensifer group</taxon>
        <taxon>Sinorhizobium</taxon>
    </lineage>
</organism>
<proteinExistence type="inferred from homology"/>
<name>A0ABY8CRJ6_9HYPH</name>
<dbReference type="EMBL" id="CP120370">
    <property type="protein sequence ID" value="WEX79778.1"/>
    <property type="molecule type" value="Genomic_DNA"/>
</dbReference>
<evidence type="ECO:0000313" key="7">
    <source>
        <dbReference type="EMBL" id="WEX79778.1"/>
    </source>
</evidence>
<protein>
    <submittedName>
        <fullName evidence="7">SfnB family sulfur acquisition oxidoreductase</fullName>
        <ecNumber evidence="7">1.-.-.-</ecNumber>
    </submittedName>
</protein>
<dbReference type="Pfam" id="PF08028">
    <property type="entry name" value="Acyl-CoA_dh_2"/>
    <property type="match status" value="1"/>
</dbReference>
<dbReference type="InterPro" id="IPR013107">
    <property type="entry name" value="Acyl-CoA_DH_C"/>
</dbReference>
<evidence type="ECO:0000256" key="2">
    <source>
        <dbReference type="ARBA" id="ARBA00023002"/>
    </source>
</evidence>
<dbReference type="InterPro" id="IPR050741">
    <property type="entry name" value="Acyl-CoA_dehydrogenase"/>
</dbReference>
<feature type="domain" description="Acyl-CoA oxidase/dehydrogenase middle" evidence="4">
    <location>
        <begin position="137"/>
        <end position="221"/>
    </location>
</feature>
<dbReference type="SUPFAM" id="SSF47203">
    <property type="entry name" value="Acyl-CoA dehydrogenase C-terminal domain-like"/>
    <property type="match status" value="1"/>
</dbReference>
<dbReference type="Gene3D" id="1.20.140.10">
    <property type="entry name" value="Butyryl-CoA Dehydrogenase, subunit A, domain 3"/>
    <property type="match status" value="1"/>
</dbReference>
<feature type="domain" description="Acyl-CoA dehydrogenase/oxidase N-terminal" evidence="5">
    <location>
        <begin position="26"/>
        <end position="127"/>
    </location>
</feature>
<keyword evidence="1" id="KW-0285">Flavoprotein</keyword>
<dbReference type="InterPro" id="IPR009100">
    <property type="entry name" value="AcylCoA_DH/oxidase_NM_dom_sf"/>
</dbReference>
<dbReference type="SUPFAM" id="SSF56645">
    <property type="entry name" value="Acyl-CoA dehydrogenase NM domain-like"/>
    <property type="match status" value="1"/>
</dbReference>
<dbReference type="InterPro" id="IPR036250">
    <property type="entry name" value="AcylCo_DH-like_C"/>
</dbReference>
<dbReference type="GO" id="GO:0016491">
    <property type="term" value="F:oxidoreductase activity"/>
    <property type="evidence" value="ECO:0007669"/>
    <property type="project" value="UniProtKB-KW"/>
</dbReference>
<gene>
    <name evidence="7" type="ORF">PYH38_001132</name>
</gene>
<evidence type="ECO:0000256" key="1">
    <source>
        <dbReference type="ARBA" id="ARBA00022630"/>
    </source>
</evidence>
<keyword evidence="8" id="KW-1185">Reference proteome</keyword>
<accession>A0ABY8CRJ6</accession>
<dbReference type="PIRSF" id="PIRSF016578">
    <property type="entry name" value="HsaA"/>
    <property type="match status" value="1"/>
</dbReference>
<evidence type="ECO:0000259" key="5">
    <source>
        <dbReference type="Pfam" id="PF02771"/>
    </source>
</evidence>
<dbReference type="InterPro" id="IPR006091">
    <property type="entry name" value="Acyl-CoA_Oxase/DH_mid-dom"/>
</dbReference>
<dbReference type="PANTHER" id="PTHR48083:SF19">
    <property type="entry name" value="FLAVIN-DEPENDENT MONOOXYGENASE, OXYGENASE SUBUNIT HSAA"/>
    <property type="match status" value="1"/>
</dbReference>
<dbReference type="InterPro" id="IPR046373">
    <property type="entry name" value="Acyl-CoA_Oxase/DH_mid-dom_sf"/>
</dbReference>
<comment type="similarity">
    <text evidence="3">Belongs to the HpaH/HsaA monooxygenase family.</text>
</comment>
<dbReference type="EC" id="1.-.-.-" evidence="7"/>
<dbReference type="Pfam" id="PF02771">
    <property type="entry name" value="Acyl-CoA_dh_N"/>
    <property type="match status" value="1"/>
</dbReference>
<evidence type="ECO:0000256" key="3">
    <source>
        <dbReference type="ARBA" id="ARBA00049661"/>
    </source>
</evidence>
<dbReference type="InterPro" id="IPR013786">
    <property type="entry name" value="AcylCoA_DH/ox_N"/>
</dbReference>
<sequence length="405" mass="44165">MGTVSQFAEKPRPMAHRIESEEEALSVATQLAAQVAARASERDLERVLPYEELDQLAQSGLLAISIPSEYEGIDVSNAVLAEVTAILSEADSSIGQIPQSHFYILEALRQDGTEEQKKFFFARALAGDRFANALSETGTRTAGHYDTRITEDGAGYRINGRKYYSTGVLFADWIAIFALDAADEITMSFVPRGTEGIQIIDDWDSFGQRVTGSGTTLLQNVYVNAGSVVRHHLGFEQPATIGSVGQIIHAGVDLGIARAAFRETVDFVRNRARPWMDSGMERASEDPLTIAKVGEIAIRLEAAAAVIEHAGRKVDIAQIEPTEEHATEASLAVAAAKVLTTEVALEATNTLFELAGTASTKVALNLDRHWRNARTHTLNDPVRWKYHVVGNYHLNGVRPPRNGTL</sequence>
<feature type="domain" description="Acyl-CoA dehydrogenase C-terminal" evidence="6">
    <location>
        <begin position="247"/>
        <end position="377"/>
    </location>
</feature>
<dbReference type="Gene3D" id="1.10.540.10">
    <property type="entry name" value="Acyl-CoA dehydrogenase/oxidase, N-terminal domain"/>
    <property type="match status" value="1"/>
</dbReference>
<dbReference type="PANTHER" id="PTHR48083">
    <property type="entry name" value="MEDIUM-CHAIN SPECIFIC ACYL-COA DEHYDROGENASE, MITOCHONDRIAL-RELATED"/>
    <property type="match status" value="1"/>
</dbReference>
<evidence type="ECO:0000313" key="8">
    <source>
        <dbReference type="Proteomes" id="UP001235547"/>
    </source>
</evidence>
<dbReference type="Gene3D" id="2.40.110.10">
    <property type="entry name" value="Butyryl-CoA Dehydrogenase, subunit A, domain 2"/>
    <property type="match status" value="1"/>
</dbReference>